<comment type="caution">
    <text evidence="2">The sequence shown here is derived from an EMBL/GenBank/DDBJ whole genome shotgun (WGS) entry which is preliminary data.</text>
</comment>
<organism evidence="2 3">
    <name type="scientific">Lyngbya aestuarii BL J</name>
    <dbReference type="NCBI Taxonomy" id="1348334"/>
    <lineage>
        <taxon>Bacteria</taxon>
        <taxon>Bacillati</taxon>
        <taxon>Cyanobacteriota</taxon>
        <taxon>Cyanophyceae</taxon>
        <taxon>Oscillatoriophycideae</taxon>
        <taxon>Oscillatoriales</taxon>
        <taxon>Microcoleaceae</taxon>
        <taxon>Lyngbya</taxon>
    </lineage>
</organism>
<dbReference type="EMBL" id="AUZM01000001">
    <property type="protein sequence ID" value="ERT09992.1"/>
    <property type="molecule type" value="Genomic_DNA"/>
</dbReference>
<sequence length="49" mass="5268">MKKRFSLVALAAIGISLFPSQPANAQYPQTGVENDVFVDLTISSLMKIG</sequence>
<accession>U7QRU8</accession>
<evidence type="ECO:0000313" key="2">
    <source>
        <dbReference type="EMBL" id="ERT09992.1"/>
    </source>
</evidence>
<proteinExistence type="predicted"/>
<reference evidence="2 3" key="1">
    <citation type="journal article" date="2013" name="Front. Microbiol.">
        <title>Comparative genomic analyses of the cyanobacterium, Lyngbya aestuarii BL J, a powerful hydrogen producer.</title>
        <authorList>
            <person name="Kothari A."/>
            <person name="Vaughn M."/>
            <person name="Garcia-Pichel F."/>
        </authorList>
    </citation>
    <scope>NUCLEOTIDE SEQUENCE [LARGE SCALE GENOMIC DNA]</scope>
    <source>
        <strain evidence="2 3">BL J</strain>
    </source>
</reference>
<dbReference type="AlphaFoldDB" id="U7QRU8"/>
<keyword evidence="3" id="KW-1185">Reference proteome</keyword>
<feature type="signal peptide" evidence="1">
    <location>
        <begin position="1"/>
        <end position="25"/>
    </location>
</feature>
<evidence type="ECO:0000313" key="3">
    <source>
        <dbReference type="Proteomes" id="UP000017127"/>
    </source>
</evidence>
<evidence type="ECO:0000256" key="1">
    <source>
        <dbReference type="SAM" id="SignalP"/>
    </source>
</evidence>
<gene>
    <name evidence="2" type="ORF">M595_0220</name>
</gene>
<keyword evidence="1" id="KW-0732">Signal</keyword>
<protein>
    <submittedName>
        <fullName evidence="2">Uncharacterized protein</fullName>
    </submittedName>
</protein>
<feature type="chain" id="PRO_5004688367" evidence="1">
    <location>
        <begin position="26"/>
        <end position="49"/>
    </location>
</feature>
<dbReference type="Proteomes" id="UP000017127">
    <property type="component" value="Unassembled WGS sequence"/>
</dbReference>
<dbReference type="RefSeq" id="WP_023064053.1">
    <property type="nucleotide sequence ID" value="NZ_AUZM01000001.1"/>
</dbReference>
<name>U7QRU8_9CYAN</name>